<protein>
    <submittedName>
        <fullName evidence="7">Hyaluronoglucosaminidase</fullName>
    </submittedName>
</protein>
<gene>
    <name evidence="7" type="ORF">SAMN04489758_10215</name>
</gene>
<keyword evidence="2 3" id="KW-0326">Glycosidase</keyword>
<dbReference type="GO" id="GO:0015929">
    <property type="term" value="F:hexosaminidase activity"/>
    <property type="evidence" value="ECO:0007669"/>
    <property type="project" value="UniProtKB-ARBA"/>
</dbReference>
<dbReference type="RefSeq" id="WP_092351749.1">
    <property type="nucleotide sequence ID" value="NZ_FOIN01000002.1"/>
</dbReference>
<dbReference type="SUPFAM" id="SSF51445">
    <property type="entry name" value="(Trans)glycosidases"/>
    <property type="match status" value="1"/>
</dbReference>
<name>A0A1I0C1K9_9FIRM</name>
<dbReference type="InterPro" id="IPR017853">
    <property type="entry name" value="GH"/>
</dbReference>
<dbReference type="InterPro" id="IPR011496">
    <property type="entry name" value="O-GlcNAcase_cat"/>
</dbReference>
<evidence type="ECO:0000256" key="4">
    <source>
        <dbReference type="SAM" id="Coils"/>
    </source>
</evidence>
<dbReference type="PROSITE" id="PS52009">
    <property type="entry name" value="GH84"/>
    <property type="match status" value="1"/>
</dbReference>
<comment type="similarity">
    <text evidence="3">Belongs to the glycosyl hydrolase 84 family.</text>
</comment>
<dbReference type="Gene3D" id="1.20.58.460">
    <property type="entry name" value="Hyaluronidase post-catalytic domain-like"/>
    <property type="match status" value="1"/>
</dbReference>
<dbReference type="EMBL" id="FOIN01000002">
    <property type="protein sequence ID" value="SET12845.1"/>
    <property type="molecule type" value="Genomic_DNA"/>
</dbReference>
<feature type="domain" description="F5/8 type C" evidence="5">
    <location>
        <begin position="781"/>
        <end position="931"/>
    </location>
</feature>
<dbReference type="Pfam" id="PF00754">
    <property type="entry name" value="F5_F8_type_C"/>
    <property type="match status" value="3"/>
</dbReference>
<dbReference type="SUPFAM" id="SSF49785">
    <property type="entry name" value="Galactose-binding domain-like"/>
    <property type="match status" value="3"/>
</dbReference>
<dbReference type="OrthoDB" id="9760892at2"/>
<dbReference type="Gene3D" id="3.20.20.80">
    <property type="entry name" value="Glycosidases"/>
    <property type="match status" value="1"/>
</dbReference>
<keyword evidence="8" id="KW-1185">Reference proteome</keyword>
<keyword evidence="1 3" id="KW-0378">Hydrolase</keyword>
<evidence type="ECO:0000313" key="8">
    <source>
        <dbReference type="Proteomes" id="UP000198558"/>
    </source>
</evidence>
<dbReference type="GO" id="GO:0005975">
    <property type="term" value="P:carbohydrate metabolic process"/>
    <property type="evidence" value="ECO:0007669"/>
    <property type="project" value="UniProtKB-ARBA"/>
</dbReference>
<reference evidence="8" key="1">
    <citation type="submission" date="2016-10" db="EMBL/GenBank/DDBJ databases">
        <authorList>
            <person name="Varghese N."/>
            <person name="Submissions S."/>
        </authorList>
    </citation>
    <scope>NUCLEOTIDE SEQUENCE [LARGE SCALE GENOMIC DNA]</scope>
    <source>
        <strain evidence="8">DSM 1551</strain>
    </source>
</reference>
<dbReference type="PANTHER" id="PTHR13170">
    <property type="entry name" value="O-GLCNACASE"/>
    <property type="match status" value="1"/>
</dbReference>
<dbReference type="Proteomes" id="UP000198558">
    <property type="component" value="Unassembled WGS sequence"/>
</dbReference>
<dbReference type="InterPro" id="IPR029018">
    <property type="entry name" value="Hex-like_dom2"/>
</dbReference>
<feature type="active site" description="Proton donor" evidence="3">
    <location>
        <position position="299"/>
    </location>
</feature>
<dbReference type="GeneID" id="78287322"/>
<evidence type="ECO:0000313" key="7">
    <source>
        <dbReference type="EMBL" id="SET12845.1"/>
    </source>
</evidence>
<dbReference type="InterPro" id="IPR008979">
    <property type="entry name" value="Galactose-bd-like_sf"/>
</dbReference>
<dbReference type="PANTHER" id="PTHR13170:SF16">
    <property type="entry name" value="PROTEIN O-GLCNACASE"/>
    <property type="match status" value="1"/>
</dbReference>
<evidence type="ECO:0000259" key="5">
    <source>
        <dbReference type="PROSITE" id="PS50022"/>
    </source>
</evidence>
<dbReference type="Pfam" id="PF07555">
    <property type="entry name" value="NAGidase"/>
    <property type="match status" value="1"/>
</dbReference>
<evidence type="ECO:0000259" key="6">
    <source>
        <dbReference type="PROSITE" id="PS52009"/>
    </source>
</evidence>
<dbReference type="GO" id="GO:1901135">
    <property type="term" value="P:carbohydrate derivative metabolic process"/>
    <property type="evidence" value="ECO:0007669"/>
    <property type="project" value="UniProtKB-ARBA"/>
</dbReference>
<evidence type="ECO:0000256" key="3">
    <source>
        <dbReference type="PROSITE-ProRule" id="PRU01353"/>
    </source>
</evidence>
<feature type="domain" description="F5/8 type C" evidence="5">
    <location>
        <begin position="633"/>
        <end position="761"/>
    </location>
</feature>
<evidence type="ECO:0000256" key="1">
    <source>
        <dbReference type="ARBA" id="ARBA00022801"/>
    </source>
</evidence>
<feature type="coiled-coil region" evidence="4">
    <location>
        <begin position="1389"/>
        <end position="1441"/>
    </location>
</feature>
<dbReference type="SUPFAM" id="SSF140657">
    <property type="entry name" value="Hyaluronidase post-catalytic domain-like"/>
    <property type="match status" value="1"/>
</dbReference>
<dbReference type="Gene3D" id="1.20.1270.90">
    <property type="entry name" value="AF1782-like"/>
    <property type="match status" value="2"/>
</dbReference>
<proteinExistence type="inferred from homology"/>
<dbReference type="Pfam" id="PF02838">
    <property type="entry name" value="Glyco_hydro_20b"/>
    <property type="match status" value="1"/>
</dbReference>
<dbReference type="Gene3D" id="3.30.379.10">
    <property type="entry name" value="Chitobiase/beta-hexosaminidase domain 2-like"/>
    <property type="match status" value="1"/>
</dbReference>
<feature type="domain" description="GH84" evidence="6">
    <location>
        <begin position="182"/>
        <end position="455"/>
    </location>
</feature>
<dbReference type="InterPro" id="IPR015882">
    <property type="entry name" value="HEX_bac_N"/>
</dbReference>
<dbReference type="InterPro" id="IPR000421">
    <property type="entry name" value="FA58C"/>
</dbReference>
<dbReference type="SUPFAM" id="SSF55545">
    <property type="entry name" value="beta-N-acetylhexosaminidase-like domain"/>
    <property type="match status" value="1"/>
</dbReference>
<accession>A0A1I0C1K9</accession>
<dbReference type="InterPro" id="IPR051822">
    <property type="entry name" value="Glycosyl_Hydrolase_84"/>
</dbReference>
<dbReference type="Gene3D" id="1.20.1270.70">
    <property type="entry name" value="Designed single chain three-helix bundle"/>
    <property type="match status" value="2"/>
</dbReference>
<keyword evidence="4" id="KW-0175">Coiled coil</keyword>
<sequence>MIKFLDKALKSSLALLVVFSTLFLVSPSIKVEAEEVKYEIYPTPHELIYNSNDYVIRSQVNVVFEDEIDESTRKRMTEVLELKNKQISTSNQKVVGKTNILVGTHNSNGYVDNYVKANYNVEESLFDKFGANFVASNNGEIIILGKDTDGAFYGITSLKHIFNQMDGSTIRNFEIKDYADTNTRGFIEGYYGIPWSNEDRMSLMKFGGDFKMTSYVFAPKDDSYHKELWRELYPEEELNAIKEMVQVGIDSKCRFVWTAHPFMGGFDASRDDEEIAALLNKFDQLYDAGVRQFGVLGDDVGNLDRSVVIKMMNAVSNWAKEKGDVYDSVFCPAGYNHSWQGNYSELNDYDTEFPDDVQIFWTGEAVCQPVEQRTLDHFRDYLLPEGASKRRSPLFWLNWPVNDINGSRLMMGKGSLLHTDINIEDLNGVVTNPMQEAEASKIAIFAVADYSWNVKDFDDDQSWADSFKYIDKEANKELHTLAKHMSNPQPNGHGLVLAESEELQPLINEFKNKLVNNESIIEIGNQLINEMNIIIDACDGFHANSKNENLKEELLPFTNSLKDLTTAIKDFTESSIAIEKNDMVTAFNKYSNASSSLINSQNHVRKLLNGTAMVSPGSTHLIPLAQTLQEKLSGPINDYVAGGEVEQPLVISASSNITSWYSGKIEDIVDGNNSTAAWHDGYETVGQYFQVNLSKPTTIYGIDILNGTTNKPQDTFGFAKIQYSTDGTTFQDLNNEVYGEYASQVNVSNIEVENVVAVRYICTETSSGRKWPAMREFTVITQPVQEEGFTKEVIYTQDGWTASQSELNNIIDGNLDSSVHFNVRQTGYPDATNSMIPGDYIGIKLSKPITLGKINILQGRNDSDNDYMKNAQLQYSLNGEDWIDVGDIYRNTINVVVDLSDQNITAQYVRLVNTENQNNWFAIREFSVDAKVYHNGKVFTNVGEYNTLTADYFDDTANITPVQDITLAKDEYIGLKLDRIHEIKNIVSDLTNNDVIIQVSKNNYEWETVTTGDIYKDARYIRIINNQDMSVTFNINEFVVNTVEVGEKKISSTNFSVADPLNVFDGDWTTATAYQSSQNAGKYFVYDLGQEIDMTSFKAVCTDSEWDYPRHGKFSVSVDGENWVDIMTLGNQNEVNPGEAENTDEIGFVLPDHEISYNTKKVTNLNVKARYLKFEITRTKVGADKWVRFQELEINDGEYIPSVNNPTFTSNTQETRNGLFSYMTDGDISTMFIPKDANSYVNYSLSTKNNVNTIKIIQNAAVISNATVQARVLDNTGASQWINLGTLSQAINEFVLSEDTILFDVKIEWGDVIPNITELSTYQSSFSDVNKDNLQSLIDNKENTSTWIMASVEAYNAVYNAGKAVLESNYVSQTTVDNAIQAINNVITNKLLKGDIRELQDLLDNALTDENNYTASTWLVYNKAINAVRNAIENADNTSENDILVLINNLNHARNGLVFNPSNQEEAIITIESENEFIASITNPEDIYTVASWQNYLDAKTELEQLLLDNEITPVHPDVFIKALDKLTSAKDSLEQKVTEVDKVALSIAIDMAEAVTQEQLDKVVPVVANEFKAALENAKEVYENTDATQVDVDNAFDRLASVMQMLEFFKGDKTALQKMVDQITNLTASEYIESTWNALQAVLPSVNEVLGNENAMQEEIDEVYTELVKAFINLRLKPNKDLLQDLINKANGINRANYTSASLKAVDVEVEKASAVLNNPEATKEEVEAAVSALTKTLSGLEAKTGSTVDTSTPVKPGDTTVGVKTGDTTNMMYPLLGLAIASLGVYGNKKRKHK</sequence>
<dbReference type="NCBIfam" id="TIGR01167">
    <property type="entry name" value="LPXTG_anchor"/>
    <property type="match status" value="1"/>
</dbReference>
<organism evidence="7 8">
    <name type="scientific">Thomasclavelia cocleata</name>
    <dbReference type="NCBI Taxonomy" id="69824"/>
    <lineage>
        <taxon>Bacteria</taxon>
        <taxon>Bacillati</taxon>
        <taxon>Bacillota</taxon>
        <taxon>Erysipelotrichia</taxon>
        <taxon>Erysipelotrichales</taxon>
        <taxon>Coprobacillaceae</taxon>
        <taxon>Thomasclavelia</taxon>
    </lineage>
</organism>
<dbReference type="PROSITE" id="PS50022">
    <property type="entry name" value="FA58C_3"/>
    <property type="match status" value="2"/>
</dbReference>
<dbReference type="Gene3D" id="2.60.120.260">
    <property type="entry name" value="Galactose-binding domain-like"/>
    <property type="match status" value="3"/>
</dbReference>
<evidence type="ECO:0000256" key="2">
    <source>
        <dbReference type="ARBA" id="ARBA00023295"/>
    </source>
</evidence>
<dbReference type="Pfam" id="PF07554">
    <property type="entry name" value="FIVAR"/>
    <property type="match status" value="5"/>
</dbReference>